<organism evidence="1 2">
    <name type="scientific">Methylorubrum extorquens</name>
    <name type="common">Methylobacterium dichloromethanicum</name>
    <name type="synonym">Methylobacterium extorquens</name>
    <dbReference type="NCBI Taxonomy" id="408"/>
    <lineage>
        <taxon>Bacteria</taxon>
        <taxon>Pseudomonadati</taxon>
        <taxon>Pseudomonadota</taxon>
        <taxon>Alphaproteobacteria</taxon>
        <taxon>Hyphomicrobiales</taxon>
        <taxon>Methylobacteriaceae</taxon>
        <taxon>Methylorubrum</taxon>
    </lineage>
</organism>
<gene>
    <name evidence="1" type="ORF">BK022_11410</name>
</gene>
<name>A0A1S1P5U5_METEX</name>
<reference evidence="1 2" key="1">
    <citation type="submission" date="2016-10" db="EMBL/GenBank/DDBJ databases">
        <title>Draft genome sequence of Methylobacterium extorquens CP3, a seed endophyte of Crotalaria pumila with plant growth-promoting and metal tolerance properties.</title>
        <authorList>
            <person name="Sanchez-Lopez A.S."/>
            <person name="Van Hamme J.D."/>
            <person name="Thijs S."/>
            <person name="Mcammond B.M."/>
            <person name="Stevens V."/>
            <person name="Gonzalez-Chavez M.D.C."/>
            <person name="Vangronsveld J."/>
        </authorList>
    </citation>
    <scope>NUCLEOTIDE SEQUENCE [LARGE SCALE GENOMIC DNA]</scope>
    <source>
        <strain evidence="1 2">CP3</strain>
    </source>
</reference>
<protein>
    <submittedName>
        <fullName evidence="1">Uncharacterized protein</fullName>
    </submittedName>
</protein>
<evidence type="ECO:0000313" key="1">
    <source>
        <dbReference type="EMBL" id="OHV16547.1"/>
    </source>
</evidence>
<accession>A0A1S1P5U5</accession>
<sequence>MKALPPKRQRFHRAELACTSLALGAADETAQLASEIPDDSDVEALRAIARGQRVRALELQGQTVKIATRELINARALYGSVDDNGLSTRR</sequence>
<dbReference type="AlphaFoldDB" id="A0A1S1P5U5"/>
<evidence type="ECO:0000313" key="2">
    <source>
        <dbReference type="Proteomes" id="UP000180215"/>
    </source>
</evidence>
<dbReference type="EMBL" id="MNAO01000115">
    <property type="protein sequence ID" value="OHV16547.1"/>
    <property type="molecule type" value="Genomic_DNA"/>
</dbReference>
<proteinExistence type="predicted"/>
<dbReference type="Proteomes" id="UP000180215">
    <property type="component" value="Unassembled WGS sequence"/>
</dbReference>
<comment type="caution">
    <text evidence="1">The sequence shown here is derived from an EMBL/GenBank/DDBJ whole genome shotgun (WGS) entry which is preliminary data.</text>
</comment>